<name>A0AAI9HQ43_MORMO</name>
<sequence>MNENLPSSLTFTLNRQPVFYIRENEILTPSIQVSPIKDKEFCVPLYADSGFDNGLIQALQSQGADKLANSIQNILRQLKACDYYSVEVVQAMEAEISCLRAFAEQLRNPVIKSNLCDSCNDWPRGGCSSTCSVYGKESHHE</sequence>
<dbReference type="AlphaFoldDB" id="A0AAI9HQ43"/>
<protein>
    <submittedName>
        <fullName evidence="1">Uncharacterized protein</fullName>
    </submittedName>
</protein>
<accession>A0AAI9HQ43</accession>
<reference evidence="1" key="1">
    <citation type="submission" date="2024-02" db="EMBL/GenBank/DDBJ databases">
        <authorList>
            <consortium name="Clinical and Environmental Microbiology Branch: Whole genome sequencing antimicrobial resistance pathogens in the healthcare setting"/>
        </authorList>
    </citation>
    <scope>NUCLEOTIDE SEQUENCE</scope>
    <source>
        <strain evidence="1">2023KU-00017</strain>
    </source>
</reference>
<dbReference type="EMBL" id="ABKJEP030000009">
    <property type="protein sequence ID" value="EMO9455852.1"/>
    <property type="molecule type" value="Genomic_DNA"/>
</dbReference>
<organism evidence="1">
    <name type="scientific">Morganella morganii</name>
    <name type="common">Proteus morganii</name>
    <dbReference type="NCBI Taxonomy" id="582"/>
    <lineage>
        <taxon>Bacteria</taxon>
        <taxon>Pseudomonadati</taxon>
        <taxon>Pseudomonadota</taxon>
        <taxon>Gammaproteobacteria</taxon>
        <taxon>Enterobacterales</taxon>
        <taxon>Morganellaceae</taxon>
        <taxon>Morganella</taxon>
    </lineage>
</organism>
<comment type="caution">
    <text evidence="1">The sequence shown here is derived from an EMBL/GenBank/DDBJ whole genome shotgun (WGS) entry which is preliminary data.</text>
</comment>
<evidence type="ECO:0000313" key="1">
    <source>
        <dbReference type="EMBL" id="EMO9455852.1"/>
    </source>
</evidence>
<gene>
    <name evidence="1" type="ORF">PN925_001197</name>
</gene>
<proteinExistence type="predicted"/>